<dbReference type="KEGG" id="mbrn:90967476"/>
<reference evidence="1 2" key="1">
    <citation type="submission" date="2020-07" db="EMBL/GenBank/DDBJ databases">
        <title>Telomere length de novo assembly of all 7 chromosomes of the fungus, Metarhizium brunneum, using a novel assembly pipeline.</title>
        <authorList>
            <person name="Saud z."/>
            <person name="Kortsinoglou A."/>
            <person name="Kouvelis V.N."/>
            <person name="Butt T.M."/>
        </authorList>
    </citation>
    <scope>NUCLEOTIDE SEQUENCE [LARGE SCALE GENOMIC DNA]</scope>
    <source>
        <strain evidence="1 2">4556</strain>
    </source>
</reference>
<dbReference type="GeneID" id="90967476"/>
<proteinExistence type="predicted"/>
<evidence type="ECO:0000313" key="2">
    <source>
        <dbReference type="Proteomes" id="UP000510686"/>
    </source>
</evidence>
<evidence type="ECO:0000313" key="1">
    <source>
        <dbReference type="EMBL" id="QLI65371.1"/>
    </source>
</evidence>
<name>A0A7D5USA9_9HYPO</name>
<protein>
    <submittedName>
        <fullName evidence="1">Uncharacterized protein</fullName>
    </submittedName>
</protein>
<organism evidence="1 2">
    <name type="scientific">Metarhizium brunneum</name>
    <dbReference type="NCBI Taxonomy" id="500148"/>
    <lineage>
        <taxon>Eukaryota</taxon>
        <taxon>Fungi</taxon>
        <taxon>Dikarya</taxon>
        <taxon>Ascomycota</taxon>
        <taxon>Pezizomycotina</taxon>
        <taxon>Sordariomycetes</taxon>
        <taxon>Hypocreomycetidae</taxon>
        <taxon>Hypocreales</taxon>
        <taxon>Clavicipitaceae</taxon>
        <taxon>Metarhizium</taxon>
    </lineage>
</organism>
<gene>
    <name evidence="1" type="ORF">G6M90_00g018200</name>
</gene>
<sequence>MQRCPAPFEPFDCCPRRIPTARTIQEEIQQDPSVKIDICTISAVSTQQHWTPPFKLHTSLSHRFTAVLGQPSTTLTSSFERYALDFASVITPASQ</sequence>
<accession>A0A7D5USA9</accession>
<dbReference type="Proteomes" id="UP000510686">
    <property type="component" value="Chromosome 1"/>
</dbReference>
<dbReference type="RefSeq" id="XP_065985946.1">
    <property type="nucleotide sequence ID" value="XM_066129816.1"/>
</dbReference>
<dbReference type="AlphaFoldDB" id="A0A7D5USA9"/>
<dbReference type="EMBL" id="CP058932">
    <property type="protein sequence ID" value="QLI65371.1"/>
    <property type="molecule type" value="Genomic_DNA"/>
</dbReference>
<keyword evidence="2" id="KW-1185">Reference proteome</keyword>